<dbReference type="PROSITE" id="PS50054">
    <property type="entry name" value="TYR_PHOSPHATASE_DUAL"/>
    <property type="match status" value="1"/>
</dbReference>
<dbReference type="Pfam" id="PF00782">
    <property type="entry name" value="DSPc"/>
    <property type="match status" value="1"/>
</dbReference>
<dbReference type="InterPro" id="IPR000387">
    <property type="entry name" value="Tyr_Pase_dom"/>
</dbReference>
<comment type="catalytic activity">
    <reaction evidence="5">
        <text>O-phospho-L-threonyl-[protein] + H2O = L-threonyl-[protein] + phosphate</text>
        <dbReference type="Rhea" id="RHEA:47004"/>
        <dbReference type="Rhea" id="RHEA-COMP:11060"/>
        <dbReference type="Rhea" id="RHEA-COMP:11605"/>
        <dbReference type="ChEBI" id="CHEBI:15377"/>
        <dbReference type="ChEBI" id="CHEBI:30013"/>
        <dbReference type="ChEBI" id="CHEBI:43474"/>
        <dbReference type="ChEBI" id="CHEBI:61977"/>
        <dbReference type="EC" id="3.1.3.16"/>
    </reaction>
</comment>
<comment type="caution">
    <text evidence="8">The sequence shown here is derived from an EMBL/GenBank/DDBJ whole genome shotgun (WGS) entry which is preliminary data.</text>
</comment>
<dbReference type="PROSITE" id="PS50056">
    <property type="entry name" value="TYR_PHOSPHATASE_2"/>
    <property type="match status" value="1"/>
</dbReference>
<keyword evidence="9" id="KW-1185">Reference proteome</keyword>
<dbReference type="InterPro" id="IPR016130">
    <property type="entry name" value="Tyr_Pase_AS"/>
</dbReference>
<dbReference type="PANTHER" id="PTHR45948:SF2">
    <property type="entry name" value="DUAL SPECIFICITY PROTEIN PHOSPHATASE"/>
    <property type="match status" value="1"/>
</dbReference>
<dbReference type="GO" id="GO:0007165">
    <property type="term" value="P:signal transduction"/>
    <property type="evidence" value="ECO:0007669"/>
    <property type="project" value="TreeGrafter"/>
</dbReference>
<evidence type="ECO:0000259" key="7">
    <source>
        <dbReference type="PROSITE" id="PS50056"/>
    </source>
</evidence>
<comment type="similarity">
    <text evidence="1">Belongs to the protein-tyrosine phosphatase family. Non-receptor class dual specificity subfamily.</text>
</comment>
<evidence type="ECO:0000256" key="4">
    <source>
        <dbReference type="ARBA" id="ARBA00047761"/>
    </source>
</evidence>
<dbReference type="InterPro" id="IPR029021">
    <property type="entry name" value="Prot-tyrosine_phosphatase-like"/>
</dbReference>
<accession>A0AAV5VHL9</accession>
<evidence type="ECO:0000313" key="8">
    <source>
        <dbReference type="EMBL" id="GMT18994.1"/>
    </source>
</evidence>
<comment type="catalytic activity">
    <reaction evidence="4">
        <text>O-phospho-L-seryl-[protein] + H2O = L-seryl-[protein] + phosphate</text>
        <dbReference type="Rhea" id="RHEA:20629"/>
        <dbReference type="Rhea" id="RHEA-COMP:9863"/>
        <dbReference type="Rhea" id="RHEA-COMP:11604"/>
        <dbReference type="ChEBI" id="CHEBI:15377"/>
        <dbReference type="ChEBI" id="CHEBI:29999"/>
        <dbReference type="ChEBI" id="CHEBI:43474"/>
        <dbReference type="ChEBI" id="CHEBI:83421"/>
        <dbReference type="EC" id="3.1.3.16"/>
    </reaction>
</comment>
<feature type="domain" description="Tyrosine specific protein phosphatases" evidence="7">
    <location>
        <begin position="112"/>
        <end position="170"/>
    </location>
</feature>
<dbReference type="Gene3D" id="3.90.190.10">
    <property type="entry name" value="Protein tyrosine phosphatase superfamily"/>
    <property type="match status" value="1"/>
</dbReference>
<dbReference type="AlphaFoldDB" id="A0AAV5VHL9"/>
<evidence type="ECO:0000256" key="2">
    <source>
        <dbReference type="ARBA" id="ARBA00022801"/>
    </source>
</evidence>
<dbReference type="GO" id="GO:0004725">
    <property type="term" value="F:protein tyrosine phosphatase activity"/>
    <property type="evidence" value="ECO:0007669"/>
    <property type="project" value="TreeGrafter"/>
</dbReference>
<evidence type="ECO:0000256" key="3">
    <source>
        <dbReference type="ARBA" id="ARBA00022912"/>
    </source>
</evidence>
<feature type="domain" description="Tyrosine-protein phosphatase" evidence="6">
    <location>
        <begin position="49"/>
        <end position="191"/>
    </location>
</feature>
<protein>
    <submittedName>
        <fullName evidence="8">Uncharacterized protein</fullName>
    </submittedName>
</protein>
<dbReference type="InterPro" id="IPR000340">
    <property type="entry name" value="Dual-sp_phosphatase_cat-dom"/>
</dbReference>
<keyword evidence="3" id="KW-0904">Protein phosphatase</keyword>
<feature type="non-terminal residue" evidence="8">
    <location>
        <position position="1"/>
    </location>
</feature>
<dbReference type="PROSITE" id="PS00383">
    <property type="entry name" value="TYR_PHOSPHATASE_1"/>
    <property type="match status" value="1"/>
</dbReference>
<dbReference type="SMART" id="SM00195">
    <property type="entry name" value="DSPc"/>
    <property type="match status" value="1"/>
</dbReference>
<sequence>QSELFHSRKERIGKRERDMVLSPSLHHNNDQQSSALRGLGRFRRRLGTEMCEIVPGLFLGSLRDATDEEQLKRNKIKSIVSVHDLTASHPLHDSLRVFRLPLSDCPSVDIAKHFAETNEFIHASRLRDENVLVHCLAGVSRSAAVVTAYLLTVTDLSYFSAISLVSARRPLVNPNFGFRMQLARFSEKYAKRERERLRNSTGAAPFDLQFTADRLALQGATRTRSSSATDVYSSSIGSSSPSTGFTALGRASISGSGVPHKPSLSILQQHRLRRSIAAAGGGAPTAHQGGHGRQSHPIVQTFSDMMGRMSFIDD</sequence>
<reference evidence="8" key="1">
    <citation type="submission" date="2023-10" db="EMBL/GenBank/DDBJ databases">
        <title>Genome assembly of Pristionchus species.</title>
        <authorList>
            <person name="Yoshida K."/>
            <person name="Sommer R.J."/>
        </authorList>
    </citation>
    <scope>NUCLEOTIDE SEQUENCE</scope>
    <source>
        <strain evidence="8">RS5133</strain>
    </source>
</reference>
<proteinExistence type="inferred from homology"/>
<dbReference type="EMBL" id="BTSY01000003">
    <property type="protein sequence ID" value="GMT18994.1"/>
    <property type="molecule type" value="Genomic_DNA"/>
</dbReference>
<evidence type="ECO:0000256" key="5">
    <source>
        <dbReference type="ARBA" id="ARBA00048336"/>
    </source>
</evidence>
<keyword evidence="2" id="KW-0378">Hydrolase</keyword>
<dbReference type="GO" id="GO:0004722">
    <property type="term" value="F:protein serine/threonine phosphatase activity"/>
    <property type="evidence" value="ECO:0007669"/>
    <property type="project" value="UniProtKB-EC"/>
</dbReference>
<dbReference type="InterPro" id="IPR020422">
    <property type="entry name" value="TYR_PHOSPHATASE_DUAL_dom"/>
</dbReference>
<evidence type="ECO:0000313" key="9">
    <source>
        <dbReference type="Proteomes" id="UP001432322"/>
    </source>
</evidence>
<dbReference type="Proteomes" id="UP001432322">
    <property type="component" value="Unassembled WGS sequence"/>
</dbReference>
<evidence type="ECO:0000259" key="6">
    <source>
        <dbReference type="PROSITE" id="PS50054"/>
    </source>
</evidence>
<dbReference type="GO" id="GO:0005829">
    <property type="term" value="C:cytosol"/>
    <property type="evidence" value="ECO:0007669"/>
    <property type="project" value="TreeGrafter"/>
</dbReference>
<dbReference type="SUPFAM" id="SSF52799">
    <property type="entry name" value="(Phosphotyrosine protein) phosphatases II"/>
    <property type="match status" value="1"/>
</dbReference>
<organism evidence="8 9">
    <name type="scientific">Pristionchus fissidentatus</name>
    <dbReference type="NCBI Taxonomy" id="1538716"/>
    <lineage>
        <taxon>Eukaryota</taxon>
        <taxon>Metazoa</taxon>
        <taxon>Ecdysozoa</taxon>
        <taxon>Nematoda</taxon>
        <taxon>Chromadorea</taxon>
        <taxon>Rhabditida</taxon>
        <taxon>Rhabditina</taxon>
        <taxon>Diplogasteromorpha</taxon>
        <taxon>Diplogasteroidea</taxon>
        <taxon>Neodiplogasteridae</taxon>
        <taxon>Pristionchus</taxon>
    </lineage>
</organism>
<gene>
    <name evidence="8" type="ORF">PFISCL1PPCAC_10291</name>
</gene>
<evidence type="ECO:0000256" key="1">
    <source>
        <dbReference type="ARBA" id="ARBA00008601"/>
    </source>
</evidence>
<name>A0AAV5VHL9_9BILA</name>
<dbReference type="PANTHER" id="PTHR45948">
    <property type="entry name" value="DUAL SPECIFICITY PROTEIN PHOSPHATASE DDB_G0269404-RELATED"/>
    <property type="match status" value="1"/>
</dbReference>